<comment type="caution">
    <text evidence="1">The sequence shown here is derived from an EMBL/GenBank/DDBJ whole genome shotgun (WGS) entry which is preliminary data.</text>
</comment>
<evidence type="ECO:0000313" key="2">
    <source>
        <dbReference type="Proteomes" id="UP000232722"/>
    </source>
</evidence>
<reference evidence="1 2" key="1">
    <citation type="submission" date="2016-04" db="EMBL/GenBank/DDBJ databases">
        <title>Genome analyses suggest a sexual origin of heterokaryosis in a supposedly ancient asexual fungus.</title>
        <authorList>
            <person name="Ropars J."/>
            <person name="Sedzielewska K."/>
            <person name="Noel J."/>
            <person name="Charron P."/>
            <person name="Farinelli L."/>
            <person name="Marton T."/>
            <person name="Kruger M."/>
            <person name="Pelin A."/>
            <person name="Brachmann A."/>
            <person name="Corradi N."/>
        </authorList>
    </citation>
    <scope>NUCLEOTIDE SEQUENCE [LARGE SCALE GENOMIC DNA]</scope>
    <source>
        <strain evidence="1 2">A5</strain>
    </source>
</reference>
<dbReference type="AlphaFoldDB" id="A0A2N0NN62"/>
<accession>A0A2N0NN62</accession>
<evidence type="ECO:0000313" key="1">
    <source>
        <dbReference type="EMBL" id="PKB96020.1"/>
    </source>
</evidence>
<dbReference type="Proteomes" id="UP000232722">
    <property type="component" value="Unassembled WGS sequence"/>
</dbReference>
<organism evidence="1 2">
    <name type="scientific">Rhizophagus irregularis</name>
    <dbReference type="NCBI Taxonomy" id="588596"/>
    <lineage>
        <taxon>Eukaryota</taxon>
        <taxon>Fungi</taxon>
        <taxon>Fungi incertae sedis</taxon>
        <taxon>Mucoromycota</taxon>
        <taxon>Glomeromycotina</taxon>
        <taxon>Glomeromycetes</taxon>
        <taxon>Glomerales</taxon>
        <taxon>Glomeraceae</taxon>
        <taxon>Rhizophagus</taxon>
    </lineage>
</organism>
<reference evidence="1 2" key="2">
    <citation type="submission" date="2017-09" db="EMBL/GenBank/DDBJ databases">
        <title>Extensive intraspecific genome diversity in a model arbuscular mycorrhizal fungus.</title>
        <authorList>
            <person name="Chen E.C."/>
            <person name="Morin E."/>
            <person name="Beaudet D."/>
            <person name="Noel J."/>
            <person name="Ndikumana S."/>
            <person name="Charron P."/>
            <person name="St-Onge C."/>
            <person name="Giorgi J."/>
            <person name="Grigoriev I.V."/>
            <person name="Roux C."/>
            <person name="Martin F.M."/>
            <person name="Corradi N."/>
        </authorList>
    </citation>
    <scope>NUCLEOTIDE SEQUENCE [LARGE SCALE GENOMIC DNA]</scope>
    <source>
        <strain evidence="1 2">A5</strain>
    </source>
</reference>
<dbReference type="VEuPathDB" id="FungiDB:RhiirFUN_016484"/>
<name>A0A2N0NN62_9GLOM</name>
<gene>
    <name evidence="1" type="ORF">RhiirA5_435614</name>
</gene>
<dbReference type="EMBL" id="LLXJ01004243">
    <property type="protein sequence ID" value="PKB96020.1"/>
    <property type="molecule type" value="Genomic_DNA"/>
</dbReference>
<proteinExistence type="predicted"/>
<sequence>MRNIHQTCQENSTLYRNVSNLKHLRETETEIKINGLILANQQLSKESMLDEAKQNDQIKRNHFKKSRSGFMDKLIFDRCNNANQFSFNTTNSREIYYYPNAKNSFSNLNILSISFENKMLYDR</sequence>
<protein>
    <submittedName>
        <fullName evidence="1">Uncharacterized protein</fullName>
    </submittedName>
</protein>